<feature type="transmembrane region" description="Helical" evidence="1">
    <location>
        <begin position="18"/>
        <end position="39"/>
    </location>
</feature>
<keyword evidence="3" id="KW-1185">Reference proteome</keyword>
<gene>
    <name evidence="2" type="ORF">SAMN05661044_01962</name>
</gene>
<sequence length="284" mass="32056">MLYEKQHLGLTNRLLARYWVFFIGFFYLQCTWTCFAQGISISPSRIFFKGIPGETVQEMITLTNSSSIPFNFTTGLKDWYRDSIGRKVYSDPGTANHSNSQWLKLSESTINLNPNETKRIAVSLTVPQDSSANSLTNSMLFFTQMKEQNKVSKERKQLGVNVLLEVGVQIYHIPSGLTSGELDFLAFEDRGAISIAADSFRRVALKVKNTGKINKDAQVRFELTNMQTGKEIPIKTTAIAMLPEAVQWIYVDLPLSLKGKYLGVAILDAGNNYELRVAEKEIRY</sequence>
<organism evidence="2 3">
    <name type="scientific">Olivibacter domesticus</name>
    <name type="common">Pseudosphingobacterium domesticum</name>
    <dbReference type="NCBI Taxonomy" id="407022"/>
    <lineage>
        <taxon>Bacteria</taxon>
        <taxon>Pseudomonadati</taxon>
        <taxon>Bacteroidota</taxon>
        <taxon>Sphingobacteriia</taxon>
        <taxon>Sphingobacteriales</taxon>
        <taxon>Sphingobacteriaceae</taxon>
        <taxon>Olivibacter</taxon>
    </lineage>
</organism>
<evidence type="ECO:0000313" key="3">
    <source>
        <dbReference type="Proteomes" id="UP000199421"/>
    </source>
</evidence>
<evidence type="ECO:0000313" key="2">
    <source>
        <dbReference type="EMBL" id="SEL09220.1"/>
    </source>
</evidence>
<dbReference type="EMBL" id="FOAF01000001">
    <property type="protein sequence ID" value="SEL09220.1"/>
    <property type="molecule type" value="Genomic_DNA"/>
</dbReference>
<evidence type="ECO:0008006" key="4">
    <source>
        <dbReference type="Google" id="ProtNLM"/>
    </source>
</evidence>
<protein>
    <recommendedName>
        <fullName evidence="4">Fn3-like domain-containing protein</fullName>
    </recommendedName>
</protein>
<proteinExistence type="predicted"/>
<keyword evidence="1" id="KW-0812">Transmembrane</keyword>
<dbReference type="STRING" id="407022.SAMN05661044_01962"/>
<reference evidence="3" key="1">
    <citation type="submission" date="2016-10" db="EMBL/GenBank/DDBJ databases">
        <authorList>
            <person name="Varghese N."/>
            <person name="Submissions S."/>
        </authorList>
    </citation>
    <scope>NUCLEOTIDE SEQUENCE [LARGE SCALE GENOMIC DNA]</scope>
    <source>
        <strain evidence="3">DSM 18733</strain>
    </source>
</reference>
<dbReference type="RefSeq" id="WP_093322877.1">
    <property type="nucleotide sequence ID" value="NZ_FOAF01000001.1"/>
</dbReference>
<name>A0A1H7MD12_OLID1</name>
<keyword evidence="1" id="KW-0472">Membrane</keyword>
<dbReference type="AlphaFoldDB" id="A0A1H7MD12"/>
<dbReference type="Proteomes" id="UP000199421">
    <property type="component" value="Unassembled WGS sequence"/>
</dbReference>
<keyword evidence="1" id="KW-1133">Transmembrane helix</keyword>
<dbReference type="Gene3D" id="2.60.40.10">
    <property type="entry name" value="Immunoglobulins"/>
    <property type="match status" value="1"/>
</dbReference>
<dbReference type="InterPro" id="IPR013783">
    <property type="entry name" value="Ig-like_fold"/>
</dbReference>
<accession>A0A1H7MD12</accession>
<evidence type="ECO:0000256" key="1">
    <source>
        <dbReference type="SAM" id="Phobius"/>
    </source>
</evidence>
<dbReference type="OrthoDB" id="700613at2"/>